<evidence type="ECO:0000259" key="2">
    <source>
        <dbReference type="SMART" id="SM01006"/>
    </source>
</evidence>
<comment type="similarity">
    <text evidence="1">Belongs to the lysine N-acyltransferase MbtK family.</text>
</comment>
<reference evidence="4" key="1">
    <citation type="journal article" date="2015" name="PLoS Genet.">
        <title>The dynamic genome and transcriptome of the human fungal pathogen Blastomyces and close relative Emmonsia.</title>
        <authorList>
            <person name="Munoz J.F."/>
            <person name="Gauthier G.M."/>
            <person name="Desjardins C.A."/>
            <person name="Gallo J.E."/>
            <person name="Holder J."/>
            <person name="Sullivan T.D."/>
            <person name="Marty A.J."/>
            <person name="Carmen J.C."/>
            <person name="Chen Z."/>
            <person name="Ding L."/>
            <person name="Gujja S."/>
            <person name="Magrini V."/>
            <person name="Misas E."/>
            <person name="Mitreva M."/>
            <person name="Priest M."/>
            <person name="Saif S."/>
            <person name="Whiston E.A."/>
            <person name="Young S."/>
            <person name="Zeng Q."/>
            <person name="Goldman W.E."/>
            <person name="Mardis E.R."/>
            <person name="Taylor J.W."/>
            <person name="McEwen J.G."/>
            <person name="Clay O.K."/>
            <person name="Klein B.S."/>
            <person name="Cuomo C.A."/>
        </authorList>
    </citation>
    <scope>NUCLEOTIDE SEQUENCE [LARGE SCALE GENOMIC DNA]</scope>
    <source>
        <strain evidence="4">UAMH 3008</strain>
    </source>
</reference>
<evidence type="ECO:0000313" key="3">
    <source>
        <dbReference type="EMBL" id="KKZ67491.1"/>
    </source>
</evidence>
<name>A0A0G2JBH5_9EURO</name>
<dbReference type="InterPro" id="IPR016181">
    <property type="entry name" value="Acyl_CoA_acyltransferase"/>
</dbReference>
<dbReference type="Gene3D" id="3.40.630.30">
    <property type="match status" value="1"/>
</dbReference>
<dbReference type="PANTHER" id="PTHR31438">
    <property type="entry name" value="LYSINE N-ACYLTRANSFERASE C17G9.06C-RELATED"/>
    <property type="match status" value="1"/>
</dbReference>
<dbReference type="PANTHER" id="PTHR31438:SF7">
    <property type="entry name" value="ACYLTRANSFERASE MBTK_IUCB-LIKE CONSERVED DOMAIN-CONTAINING PROTEIN"/>
    <property type="match status" value="1"/>
</dbReference>
<dbReference type="GO" id="GO:0016410">
    <property type="term" value="F:N-acyltransferase activity"/>
    <property type="evidence" value="ECO:0007669"/>
    <property type="project" value="TreeGrafter"/>
</dbReference>
<feature type="domain" description="Acyltransferase MbtK/IucB-like conserved" evidence="2">
    <location>
        <begin position="251"/>
        <end position="300"/>
    </location>
</feature>
<evidence type="ECO:0000313" key="4">
    <source>
        <dbReference type="Proteomes" id="UP000034164"/>
    </source>
</evidence>
<dbReference type="InterPro" id="IPR019432">
    <property type="entry name" value="Acyltransferase_MbtK/IucB-like"/>
</dbReference>
<dbReference type="SUPFAM" id="SSF55729">
    <property type="entry name" value="Acyl-CoA N-acyltransferases (Nat)"/>
    <property type="match status" value="1"/>
</dbReference>
<comment type="caution">
    <text evidence="3">The sequence shown here is derived from an EMBL/GenBank/DDBJ whole genome shotgun (WGS) entry which is preliminary data.</text>
</comment>
<proteinExistence type="inferred from homology"/>
<dbReference type="GO" id="GO:0019290">
    <property type="term" value="P:siderophore biosynthetic process"/>
    <property type="evidence" value="ECO:0007669"/>
    <property type="project" value="InterPro"/>
</dbReference>
<dbReference type="EMBL" id="LCZI01000242">
    <property type="protein sequence ID" value="KKZ67491.1"/>
    <property type="molecule type" value="Genomic_DNA"/>
</dbReference>
<dbReference type="AlphaFoldDB" id="A0A0G2JBH5"/>
<gene>
    <name evidence="3" type="ORF">EMCG_06868</name>
</gene>
<accession>A0A0G2JBH5</accession>
<dbReference type="VEuPathDB" id="FungiDB:EMCG_06868"/>
<evidence type="ECO:0000256" key="1">
    <source>
        <dbReference type="ARBA" id="ARBA00009893"/>
    </source>
</evidence>
<dbReference type="Pfam" id="PF13523">
    <property type="entry name" value="Acetyltransf_8"/>
    <property type="match status" value="1"/>
</dbReference>
<organism evidence="3 4">
    <name type="scientific">[Emmonsia] crescens</name>
    <dbReference type="NCBI Taxonomy" id="73230"/>
    <lineage>
        <taxon>Eukaryota</taxon>
        <taxon>Fungi</taxon>
        <taxon>Dikarya</taxon>
        <taxon>Ascomycota</taxon>
        <taxon>Pezizomycotina</taxon>
        <taxon>Eurotiomycetes</taxon>
        <taxon>Eurotiomycetidae</taxon>
        <taxon>Onygenales</taxon>
        <taxon>Ajellomycetaceae</taxon>
        <taxon>Emergomyces</taxon>
    </lineage>
</organism>
<dbReference type="SMART" id="SM01006">
    <property type="entry name" value="AlcB"/>
    <property type="match status" value="1"/>
</dbReference>
<sequence length="438" mass="49704">MSSSPEMRDLPLVRLPEPYKTKYELYQASSGPNGRIFQLRLSSDQNNGAITPPEPLHHDLLYFSELIPSPQATLPAQSDNTAWARACRNLVSFVTWDGESAPTVGQIWTMVYAILSLRPSEESFRLSFSGAQKDQLSAEANATGLSTHFPITAQPQPLDTIQDILVSRAAFWQGAGSPLGTRPAWLAPSNRESARKLPSEYPAFPLQYTLTSQLTNRPVHAQHPVRPAKPGRGAPIYSRYISHLDEFFAMDHLDYTNEAHLQLFHNWQNDPRVAVNWNETGTLDEHREYLRKIDEDPHQIAVLARFDDTYFAYFEIYWAKEDHMGTYYPALDWDRGRHSLVGDARFRGPHRAMAWWTSLIHYIFLDEPRTTCVVGEPKATNGPVLGYDAAHGFHVHKWGDLPHKRSAMVRCERVRFFEVVNFGSVTSNGTAKQSKSKL</sequence>
<protein>
    <recommendedName>
        <fullName evidence="2">Acyltransferase MbtK/IucB-like conserved domain-containing protein</fullName>
    </recommendedName>
</protein>
<dbReference type="OrthoDB" id="4250781at2759"/>
<dbReference type="Proteomes" id="UP000034164">
    <property type="component" value="Unassembled WGS sequence"/>
</dbReference>